<evidence type="ECO:0000256" key="1">
    <source>
        <dbReference type="ARBA" id="ARBA00007118"/>
    </source>
</evidence>
<evidence type="ECO:0000256" key="2">
    <source>
        <dbReference type="ARBA" id="ARBA00023002"/>
    </source>
</evidence>
<dbReference type="Pfam" id="PF00881">
    <property type="entry name" value="Nitroreductase"/>
    <property type="match status" value="1"/>
</dbReference>
<keyword evidence="5" id="KW-1185">Reference proteome</keyword>
<keyword evidence="2" id="KW-0560">Oxidoreductase</keyword>
<reference evidence="4 5" key="1">
    <citation type="journal article" date="2021" name="Sci. Rep.">
        <title>The distribution of antibiotic resistance genes in chicken gut microbiota commensals.</title>
        <authorList>
            <person name="Juricova H."/>
            <person name="Matiasovicova J."/>
            <person name="Kubasova T."/>
            <person name="Cejkova D."/>
            <person name="Rychlik I."/>
        </authorList>
    </citation>
    <scope>NUCLEOTIDE SEQUENCE [LARGE SCALE GENOMIC DNA]</scope>
    <source>
        <strain evidence="4 5">An562</strain>
    </source>
</reference>
<gene>
    <name evidence="4" type="ORF">H5985_00705</name>
</gene>
<dbReference type="RefSeq" id="WP_205049392.1">
    <property type="nucleotide sequence ID" value="NZ_JACJKX010000001.1"/>
</dbReference>
<dbReference type="PANTHER" id="PTHR43673">
    <property type="entry name" value="NAD(P)H NITROREDUCTASE YDGI-RELATED"/>
    <property type="match status" value="1"/>
</dbReference>
<evidence type="ECO:0000313" key="5">
    <source>
        <dbReference type="Proteomes" id="UP000777002"/>
    </source>
</evidence>
<dbReference type="Gene3D" id="3.40.109.10">
    <property type="entry name" value="NADH Oxidase"/>
    <property type="match status" value="1"/>
</dbReference>
<dbReference type="EMBL" id="JACJKX010000001">
    <property type="protein sequence ID" value="MBM6927802.1"/>
    <property type="molecule type" value="Genomic_DNA"/>
</dbReference>
<feature type="domain" description="Nitroreductase" evidence="3">
    <location>
        <begin position="11"/>
        <end position="192"/>
    </location>
</feature>
<proteinExistence type="inferred from homology"/>
<dbReference type="PANTHER" id="PTHR43673:SF10">
    <property type="entry name" value="NADH DEHYDROGENASE_NAD(P)H NITROREDUCTASE XCC3605-RELATED"/>
    <property type="match status" value="1"/>
</dbReference>
<dbReference type="Proteomes" id="UP000777002">
    <property type="component" value="Unassembled WGS sequence"/>
</dbReference>
<evidence type="ECO:0000313" key="4">
    <source>
        <dbReference type="EMBL" id="MBM6927802.1"/>
    </source>
</evidence>
<dbReference type="InterPro" id="IPR029479">
    <property type="entry name" value="Nitroreductase"/>
</dbReference>
<protein>
    <submittedName>
        <fullName evidence="4">Nitroreductase family protein</fullName>
    </submittedName>
</protein>
<dbReference type="SUPFAM" id="SSF55469">
    <property type="entry name" value="FMN-dependent nitroreductase-like"/>
    <property type="match status" value="1"/>
</dbReference>
<dbReference type="InterPro" id="IPR000415">
    <property type="entry name" value="Nitroreductase-like"/>
</dbReference>
<name>A0ABS2GSS4_9BURK</name>
<organism evidence="4 5">
    <name type="scientific">Parasutterella secunda</name>
    <dbReference type="NCBI Taxonomy" id="626947"/>
    <lineage>
        <taxon>Bacteria</taxon>
        <taxon>Pseudomonadati</taxon>
        <taxon>Pseudomonadota</taxon>
        <taxon>Betaproteobacteria</taxon>
        <taxon>Burkholderiales</taxon>
        <taxon>Sutterellaceae</taxon>
        <taxon>Parasutterella</taxon>
    </lineage>
</organism>
<accession>A0ABS2GSS4</accession>
<comment type="caution">
    <text evidence="4">The sequence shown here is derived from an EMBL/GenBank/DDBJ whole genome shotgun (WGS) entry which is preliminary data.</text>
</comment>
<comment type="similarity">
    <text evidence="1">Belongs to the nitroreductase family.</text>
</comment>
<evidence type="ECO:0000259" key="3">
    <source>
        <dbReference type="Pfam" id="PF00881"/>
    </source>
</evidence>
<sequence length="217" mass="24398">MSENKMLQIAMNRYTTKHYSGKQIPREQFNELLEILRLTPSSVNAQAWKFIVASTQEAKDKLMEGFLDFNRERVSKASDIIVFAVPEKITEEHLQKVLDKEIVDGRYAKQDVIEGLDAGRRHFVGLHSHTVSDTLAWETAQAYIALGFVLFAAAGMGIDSTALEGVDYDKLDDILGLRSRGLRSVVAVSLGYRAADDSNAARPKSRLSKEDLFEEFR</sequence>